<keyword evidence="1" id="KW-0677">Repeat</keyword>
<dbReference type="EMBL" id="CP058649">
    <property type="protein sequence ID" value="QUI23702.1"/>
    <property type="molecule type" value="Genomic_DNA"/>
</dbReference>
<dbReference type="Gene3D" id="3.30.1380.10">
    <property type="match status" value="1"/>
</dbReference>
<dbReference type="KEGG" id="vpy:HZI73_16000"/>
<gene>
    <name evidence="4" type="ORF">HZI73_16000</name>
</gene>
<accession>A0A8J8MKU0</accession>
<feature type="domain" description="SLH" evidence="3">
    <location>
        <begin position="77"/>
        <end position="144"/>
    </location>
</feature>
<dbReference type="InterPro" id="IPR009045">
    <property type="entry name" value="Zn_M74/Hedgehog-like"/>
</dbReference>
<sequence length="506" mass="56363">MKKSILLSALLLLVMGVTNTSVTYATQTYQPSSWSSQSIDITAKAGLIPDDFSTQPFTNRITRRDFCDLLINTCRIYGITLPELPASHPFKDTTDEAVEYAYMLGLIQGTGEGMFSPDMPLTREMAAVMVSKILILFQSSSDEDMKNKVHTTATGTLTYTLPMGDEESANLLNRYAVDYSLVSTWAKVYMADVYTLGILLGTGEGKLDPKSNLTREQAVMLSLKVLTYCDESPIRAIGVDTCILPGPTGIYISPSYQADNVMLRWNAIPSATAYDVTISQNGVTSYMDRIHNHYLDLRNGSLDNYLINSKQFIHADIQVTPVNKNGEASIYSLQQTFNIFPKVSINEMITGDPNKNQFKDIHEANANMTTITVKVWQLTSSGTKKTAQINLKVNKNLAHTIEKIFEDIYNGDEKFPIKSASCYDYRNGRSQHSNGTAIDINPQENYFIALNGVIKAGTLWQPGVNPYSIIPDGDVVQAFNRYGWHWSPDRHWSSGADYMHFSLNGN</sequence>
<dbReference type="Proteomes" id="UP000683246">
    <property type="component" value="Chromosome"/>
</dbReference>
<dbReference type="Pfam" id="PF00395">
    <property type="entry name" value="SLH"/>
    <property type="match status" value="2"/>
</dbReference>
<keyword evidence="2" id="KW-0732">Signal</keyword>
<evidence type="ECO:0000259" key="3">
    <source>
        <dbReference type="PROSITE" id="PS51272"/>
    </source>
</evidence>
<evidence type="ECO:0000256" key="1">
    <source>
        <dbReference type="ARBA" id="ARBA00022737"/>
    </source>
</evidence>
<name>A0A8J8MKU0_9FIRM</name>
<feature type="signal peptide" evidence="2">
    <location>
        <begin position="1"/>
        <end position="25"/>
    </location>
</feature>
<protein>
    <submittedName>
        <fullName evidence="4">S-layer homology domain-containing protein</fullName>
    </submittedName>
</protein>
<dbReference type="RefSeq" id="WP_212694387.1">
    <property type="nucleotide sequence ID" value="NZ_CP058649.1"/>
</dbReference>
<evidence type="ECO:0000313" key="5">
    <source>
        <dbReference type="Proteomes" id="UP000683246"/>
    </source>
</evidence>
<dbReference type="PROSITE" id="PS51272">
    <property type="entry name" value="SLH"/>
    <property type="match status" value="2"/>
</dbReference>
<dbReference type="InterPro" id="IPR039561">
    <property type="entry name" value="Peptidase_M15C"/>
</dbReference>
<proteinExistence type="predicted"/>
<dbReference type="GO" id="GO:0008233">
    <property type="term" value="F:peptidase activity"/>
    <property type="evidence" value="ECO:0007669"/>
    <property type="project" value="InterPro"/>
</dbReference>
<evidence type="ECO:0000313" key="4">
    <source>
        <dbReference type="EMBL" id="QUI23702.1"/>
    </source>
</evidence>
<dbReference type="Pfam" id="PF13539">
    <property type="entry name" value="Peptidase_M15_4"/>
    <property type="match status" value="1"/>
</dbReference>
<reference evidence="4" key="1">
    <citation type="submission" date="2020-07" db="EMBL/GenBank/DDBJ databases">
        <title>Vallitalea pronyensis genome.</title>
        <authorList>
            <person name="Postec A."/>
        </authorList>
    </citation>
    <scope>NUCLEOTIDE SEQUENCE</scope>
    <source>
        <strain evidence="4">FatNI3</strain>
    </source>
</reference>
<feature type="chain" id="PRO_5035176107" evidence="2">
    <location>
        <begin position="26"/>
        <end position="506"/>
    </location>
</feature>
<evidence type="ECO:0000256" key="2">
    <source>
        <dbReference type="SAM" id="SignalP"/>
    </source>
</evidence>
<feature type="domain" description="SLH" evidence="3">
    <location>
        <begin position="173"/>
        <end position="236"/>
    </location>
</feature>
<dbReference type="AlphaFoldDB" id="A0A8J8MKU0"/>
<dbReference type="SUPFAM" id="SSF55166">
    <property type="entry name" value="Hedgehog/DD-peptidase"/>
    <property type="match status" value="1"/>
</dbReference>
<dbReference type="InterPro" id="IPR001119">
    <property type="entry name" value="SLH_dom"/>
</dbReference>
<organism evidence="4 5">
    <name type="scientific">Vallitalea pronyensis</name>
    <dbReference type="NCBI Taxonomy" id="1348613"/>
    <lineage>
        <taxon>Bacteria</taxon>
        <taxon>Bacillati</taxon>
        <taxon>Bacillota</taxon>
        <taxon>Clostridia</taxon>
        <taxon>Lachnospirales</taxon>
        <taxon>Vallitaleaceae</taxon>
        <taxon>Vallitalea</taxon>
    </lineage>
</organism>
<keyword evidence="5" id="KW-1185">Reference proteome</keyword>